<dbReference type="PANTHER" id="PTHR10188">
    <property type="entry name" value="L-ASPARAGINASE"/>
    <property type="match status" value="1"/>
</dbReference>
<gene>
    <name evidence="3" type="ORF">BDK51DRAFT_7569</name>
</gene>
<dbReference type="GO" id="GO:0051604">
    <property type="term" value="P:protein maturation"/>
    <property type="evidence" value="ECO:0007669"/>
    <property type="project" value="TreeGrafter"/>
</dbReference>
<proteinExistence type="predicted"/>
<accession>A0A4P9WET7</accession>
<dbReference type="AlphaFoldDB" id="A0A4P9WET7"/>
<evidence type="ECO:0000256" key="2">
    <source>
        <dbReference type="PIRSR" id="PIRSR600246-3"/>
    </source>
</evidence>
<name>A0A4P9WET7_9FUNG</name>
<feature type="non-terminal residue" evidence="3">
    <location>
        <position position="178"/>
    </location>
</feature>
<feature type="active site" description="Nucleophile" evidence="1">
    <location>
        <position position="148"/>
    </location>
</feature>
<organism evidence="3 4">
    <name type="scientific">Blyttiomyces helicus</name>
    <dbReference type="NCBI Taxonomy" id="388810"/>
    <lineage>
        <taxon>Eukaryota</taxon>
        <taxon>Fungi</taxon>
        <taxon>Fungi incertae sedis</taxon>
        <taxon>Chytridiomycota</taxon>
        <taxon>Chytridiomycota incertae sedis</taxon>
        <taxon>Chytridiomycetes</taxon>
        <taxon>Chytridiomycetes incertae sedis</taxon>
        <taxon>Blyttiomyces</taxon>
    </lineage>
</organism>
<evidence type="ECO:0000313" key="4">
    <source>
        <dbReference type="Proteomes" id="UP000269721"/>
    </source>
</evidence>
<dbReference type="InterPro" id="IPR000246">
    <property type="entry name" value="Peptidase_T2"/>
</dbReference>
<dbReference type="GO" id="GO:0004298">
    <property type="term" value="F:threonine-type endopeptidase activity"/>
    <property type="evidence" value="ECO:0007669"/>
    <property type="project" value="TreeGrafter"/>
</dbReference>
<dbReference type="Gene3D" id="3.60.20.30">
    <property type="entry name" value="(Glycosyl)asparaginase"/>
    <property type="match status" value="1"/>
</dbReference>
<dbReference type="EMBL" id="KZ995161">
    <property type="protein sequence ID" value="RKO91241.1"/>
    <property type="molecule type" value="Genomic_DNA"/>
</dbReference>
<keyword evidence="4" id="KW-1185">Reference proteome</keyword>
<dbReference type="OrthoDB" id="2262349at2759"/>
<protein>
    <submittedName>
        <fullName evidence="3">Nucleophile aminohydrolase</fullName>
    </submittedName>
</protein>
<feature type="site" description="Cleavage; by autolysis" evidence="2">
    <location>
        <begin position="147"/>
        <end position="148"/>
    </location>
</feature>
<dbReference type="Proteomes" id="UP000269721">
    <property type="component" value="Unassembled WGS sequence"/>
</dbReference>
<dbReference type="PANTHER" id="PTHR10188:SF8">
    <property type="entry name" value="THREONINE ASPARTASE 1"/>
    <property type="match status" value="1"/>
</dbReference>
<feature type="non-terminal residue" evidence="3">
    <location>
        <position position="1"/>
    </location>
</feature>
<evidence type="ECO:0000313" key="3">
    <source>
        <dbReference type="EMBL" id="RKO91241.1"/>
    </source>
</evidence>
<dbReference type="Pfam" id="PF01112">
    <property type="entry name" value="Asparaginase_2"/>
    <property type="match status" value="1"/>
</dbReference>
<evidence type="ECO:0000256" key="1">
    <source>
        <dbReference type="PIRSR" id="PIRSR600246-1"/>
    </source>
</evidence>
<keyword evidence="3" id="KW-0378">Hydrolase</keyword>
<dbReference type="SUPFAM" id="SSF56235">
    <property type="entry name" value="N-terminal nucleophile aminohydrolases (Ntn hydrolases)"/>
    <property type="match status" value="1"/>
</dbReference>
<dbReference type="InterPro" id="IPR029055">
    <property type="entry name" value="Ntn_hydrolases_N"/>
</dbReference>
<sequence length="178" mass="17495">TTTPAVHAARAAITHLESCPLTNAGRGANLSINGSASLDASMMDGSSGAFGAVGAIPSSGLQSAIEGACAVMRAEGGGRPSAAGRVAPLMLVGDGAVEWCVGAGVARGESGGGVTEGARKRWERHMGRDVQPPKESNVEADDDVLNDTVGAVVVDADGNFASGVSSGGISLKIPGRVG</sequence>
<reference evidence="4" key="1">
    <citation type="journal article" date="2018" name="Nat. Microbiol.">
        <title>Leveraging single-cell genomics to expand the fungal tree of life.</title>
        <authorList>
            <person name="Ahrendt S.R."/>
            <person name="Quandt C.A."/>
            <person name="Ciobanu D."/>
            <person name="Clum A."/>
            <person name="Salamov A."/>
            <person name="Andreopoulos B."/>
            <person name="Cheng J.F."/>
            <person name="Woyke T."/>
            <person name="Pelin A."/>
            <person name="Henrissat B."/>
            <person name="Reynolds N.K."/>
            <person name="Benny G.L."/>
            <person name="Smith M.E."/>
            <person name="James T.Y."/>
            <person name="Grigoriev I.V."/>
        </authorList>
    </citation>
    <scope>NUCLEOTIDE SEQUENCE [LARGE SCALE GENOMIC DNA]</scope>
</reference>
<dbReference type="GO" id="GO:0005737">
    <property type="term" value="C:cytoplasm"/>
    <property type="evidence" value="ECO:0007669"/>
    <property type="project" value="TreeGrafter"/>
</dbReference>